<feature type="chain" id="PRO_5003336922" description="Alginate export domain-containing protein" evidence="2">
    <location>
        <begin position="41"/>
        <end position="485"/>
    </location>
</feature>
<dbReference type="Gene3D" id="2.40.160.100">
    <property type="match status" value="1"/>
</dbReference>
<dbReference type="InterPro" id="IPR053728">
    <property type="entry name" value="Alginate_Permeability_Chnl"/>
</dbReference>
<keyword evidence="2" id="KW-0732">Signal</keyword>
<evidence type="ECO:0000313" key="5">
    <source>
        <dbReference type="Proteomes" id="UP000000683"/>
    </source>
</evidence>
<evidence type="ECO:0000259" key="3">
    <source>
        <dbReference type="Pfam" id="PF13372"/>
    </source>
</evidence>
<feature type="compositionally biased region" description="Low complexity" evidence="1">
    <location>
        <begin position="51"/>
        <end position="65"/>
    </location>
</feature>
<name>F5ZEV4_ALTNA</name>
<gene>
    <name evidence="4" type="ordered locus">ambt_15720</name>
</gene>
<dbReference type="Proteomes" id="UP000000683">
    <property type="component" value="Chromosome"/>
</dbReference>
<dbReference type="EMBL" id="CP002339">
    <property type="protein sequence ID" value="AEF04654.1"/>
    <property type="molecule type" value="Genomic_DNA"/>
</dbReference>
<proteinExistence type="predicted"/>
<dbReference type="AlphaFoldDB" id="F5ZEV4"/>
<dbReference type="Pfam" id="PF13372">
    <property type="entry name" value="Alginate_exp"/>
    <property type="match status" value="1"/>
</dbReference>
<sequence length="485" mass="54574">MYTCSSINGWLNPVKNVAFYLFLPCTVVAAAFAFSANANANASAEPIPEVSVTSSQNSSSADSLKTQTLKTQTLKPQTLKAQAPRFDISGSYRLKYEHLNNPIFPSSSEDRAQVNRRVSSRLLVKAQANWDVFNVTLELADSRVWLDDNDPTLKSAQVNTLEPLQFFARYTPQNSQYLKGITAGRVTFDHGSRRLIGQGVYRNTKNAFDGVLVDYQVSDWNIRGFYLLPVSRLPSDSGAVADAERAFDKSYSEREFFGLYVTSPDKNVNFHSYWLKEEDSEKLATKNRDLYTLAVEYTKPFAELWKANIEVIGQTGTSHQTASASDTTELDVESWMVHANLGKKITDFTFLRAEIDAISGDNDSADNTITDFDSLYGVRRFDFGPTDVYQAMPRKNLYTVGARSVTKPSKEHNIMVSYKAMWYQKAPESVDNFIGQQLEARWRWEVKPSLRLAIGAAYLLKGDGFERGDYPDDSQFVFTGALYTF</sequence>
<dbReference type="RefSeq" id="WP_013785576.1">
    <property type="nucleotide sequence ID" value="NC_015554.1"/>
</dbReference>
<keyword evidence="5" id="KW-1185">Reference proteome</keyword>
<dbReference type="KEGG" id="alt:ambt_15720"/>
<dbReference type="InterPro" id="IPR025388">
    <property type="entry name" value="Alginate_export_dom"/>
</dbReference>
<protein>
    <recommendedName>
        <fullName evidence="3">Alginate export domain-containing protein</fullName>
    </recommendedName>
</protein>
<evidence type="ECO:0000256" key="2">
    <source>
        <dbReference type="SAM" id="SignalP"/>
    </source>
</evidence>
<dbReference type="HOGENOM" id="CLU_040635_0_0_6"/>
<feature type="region of interest" description="Disordered" evidence="1">
    <location>
        <begin position="45"/>
        <end position="65"/>
    </location>
</feature>
<dbReference type="eggNOG" id="COG3637">
    <property type="taxonomic scope" value="Bacteria"/>
</dbReference>
<evidence type="ECO:0000256" key="1">
    <source>
        <dbReference type="SAM" id="MobiDB-lite"/>
    </source>
</evidence>
<feature type="signal peptide" evidence="2">
    <location>
        <begin position="1"/>
        <end position="40"/>
    </location>
</feature>
<accession>F5ZEV4</accession>
<evidence type="ECO:0000313" key="4">
    <source>
        <dbReference type="EMBL" id="AEF04654.1"/>
    </source>
</evidence>
<reference evidence="4 5" key="1">
    <citation type="journal article" date="2011" name="J. Bacteriol.">
        <title>Complete genome sequence of the polycyclic aromatic hydrocarbon-degrading bacterium Alteromonas sp. strain SN2.</title>
        <authorList>
            <person name="Jin H.M."/>
            <person name="Jeong H."/>
            <person name="Moon E.J."/>
            <person name="Math R.K."/>
            <person name="Lee K."/>
            <person name="Kim H.J."/>
            <person name="Jeon C.O."/>
            <person name="Oh T.K."/>
            <person name="Kim J.F."/>
        </authorList>
    </citation>
    <scope>NUCLEOTIDE SEQUENCE [LARGE SCALE GENOMIC DNA]</scope>
    <source>
        <strain evidence="5">JCM 17741 / KACC 18427 / KCTC 11700BP / SN2</strain>
    </source>
</reference>
<feature type="domain" description="Alginate export" evidence="3">
    <location>
        <begin position="87"/>
        <end position="468"/>
    </location>
</feature>
<dbReference type="OrthoDB" id="9789168at2"/>
<organism evidence="4 5">
    <name type="scientific">Alteromonas naphthalenivorans</name>
    <dbReference type="NCBI Taxonomy" id="715451"/>
    <lineage>
        <taxon>Bacteria</taxon>
        <taxon>Pseudomonadati</taxon>
        <taxon>Pseudomonadota</taxon>
        <taxon>Gammaproteobacteria</taxon>
        <taxon>Alteromonadales</taxon>
        <taxon>Alteromonadaceae</taxon>
        <taxon>Alteromonas/Salinimonas group</taxon>
        <taxon>Alteromonas</taxon>
    </lineage>
</organism>